<dbReference type="AlphaFoldDB" id="A0A540WSN6"/>
<proteinExistence type="predicted"/>
<dbReference type="SUPFAM" id="SSF46785">
    <property type="entry name" value="Winged helix' DNA-binding domain"/>
    <property type="match status" value="1"/>
</dbReference>
<dbReference type="Proteomes" id="UP000315369">
    <property type="component" value="Unassembled WGS sequence"/>
</dbReference>
<evidence type="ECO:0000259" key="1">
    <source>
        <dbReference type="Pfam" id="PF03551"/>
    </source>
</evidence>
<feature type="domain" description="Transcription regulator PadR N-terminal" evidence="1">
    <location>
        <begin position="17"/>
        <end position="96"/>
    </location>
</feature>
<evidence type="ECO:0000313" key="3">
    <source>
        <dbReference type="Proteomes" id="UP000315369"/>
    </source>
</evidence>
<name>A0A540WSN6_9BACT</name>
<protein>
    <recommendedName>
        <fullName evidence="1">Transcription regulator PadR N-terminal domain-containing protein</fullName>
    </recommendedName>
</protein>
<reference evidence="2 3" key="1">
    <citation type="submission" date="2019-06" db="EMBL/GenBank/DDBJ databases">
        <authorList>
            <person name="Livingstone P."/>
            <person name="Whitworth D."/>
        </authorList>
    </citation>
    <scope>NUCLEOTIDE SEQUENCE [LARGE SCALE GENOMIC DNA]</scope>
    <source>
        <strain evidence="2 3">AM401</strain>
    </source>
</reference>
<dbReference type="InterPro" id="IPR036388">
    <property type="entry name" value="WH-like_DNA-bd_sf"/>
</dbReference>
<accession>A0A540WSN6</accession>
<keyword evidence="3" id="KW-1185">Reference proteome</keyword>
<comment type="caution">
    <text evidence="2">The sequence shown here is derived from an EMBL/GenBank/DDBJ whole genome shotgun (WGS) entry which is preliminary data.</text>
</comment>
<dbReference type="Gene3D" id="1.10.10.10">
    <property type="entry name" value="Winged helix-like DNA-binding domain superfamily/Winged helix DNA-binding domain"/>
    <property type="match status" value="1"/>
</dbReference>
<dbReference type="EMBL" id="VIFM01000159">
    <property type="protein sequence ID" value="TQF12003.1"/>
    <property type="molecule type" value="Genomic_DNA"/>
</dbReference>
<dbReference type="Pfam" id="PF03551">
    <property type="entry name" value="PadR"/>
    <property type="match status" value="1"/>
</dbReference>
<dbReference type="OrthoDB" id="3186544at2"/>
<dbReference type="RefSeq" id="WP_141646246.1">
    <property type="nucleotide sequence ID" value="NZ_VIFM01000159.1"/>
</dbReference>
<dbReference type="InterPro" id="IPR005149">
    <property type="entry name" value="Tscrpt_reg_PadR_N"/>
</dbReference>
<evidence type="ECO:0000313" key="2">
    <source>
        <dbReference type="EMBL" id="TQF12003.1"/>
    </source>
</evidence>
<sequence>MNFVTAGRELTQLWCGILGVITQDGEGYGLSIHDGLVGRGIIPKSTDPQSYLYDVLRDLEARGWLVSREVLSPEIAALRGGRPRIYYTLTDTGRLARQVLAS</sequence>
<dbReference type="InterPro" id="IPR036390">
    <property type="entry name" value="WH_DNA-bd_sf"/>
</dbReference>
<organism evidence="2 3">
    <name type="scientific">Myxococcus llanfairpwllgwyngyllgogerychwyrndrobwllllantysiliogogogochensis</name>
    <dbReference type="NCBI Taxonomy" id="2590453"/>
    <lineage>
        <taxon>Bacteria</taxon>
        <taxon>Pseudomonadati</taxon>
        <taxon>Myxococcota</taxon>
        <taxon>Myxococcia</taxon>
        <taxon>Myxococcales</taxon>
        <taxon>Cystobacterineae</taxon>
        <taxon>Myxococcaceae</taxon>
        <taxon>Myxococcus</taxon>
    </lineage>
</organism>
<gene>
    <name evidence="2" type="ORF">FJV41_31240</name>
</gene>